<keyword evidence="2" id="KW-1185">Reference proteome</keyword>
<protein>
    <submittedName>
        <fullName evidence="1">Uncharacterized protein</fullName>
    </submittedName>
</protein>
<comment type="caution">
    <text evidence="1">The sequence shown here is derived from an EMBL/GenBank/DDBJ whole genome shotgun (WGS) entry which is preliminary data.</text>
</comment>
<proteinExistence type="predicted"/>
<dbReference type="Proteomes" id="UP001281656">
    <property type="component" value="Unassembled WGS sequence"/>
</dbReference>
<reference evidence="1 2" key="1">
    <citation type="submission" date="2023-04" db="EMBL/GenBank/DDBJ databases">
        <title>Clostridium tannerae sp. nov., isolated from the fecal material of an alpaca.</title>
        <authorList>
            <person name="Miller S."/>
            <person name="Hendry M."/>
            <person name="King J."/>
            <person name="Sankaranarayanan K."/>
            <person name="Lawson P.A."/>
        </authorList>
    </citation>
    <scope>NUCLEOTIDE SEQUENCE [LARGE SCALE GENOMIC DNA]</scope>
    <source>
        <strain evidence="1 2">A1-XYC3</strain>
    </source>
</reference>
<name>A0ABU4JY46_9CLOT</name>
<evidence type="ECO:0000313" key="1">
    <source>
        <dbReference type="EMBL" id="MDW8802836.1"/>
    </source>
</evidence>
<sequence length="66" mass="7760">MRAKRGKYNNEEAIIIYVSKSEEKDEETLEKIKNYREQCQNVCVFVGGSKILEDILEKILQDVKHD</sequence>
<accession>A0ABU4JY46</accession>
<gene>
    <name evidence="1" type="ORF">P8V03_16955</name>
</gene>
<dbReference type="RefSeq" id="WP_318799071.1">
    <property type="nucleotide sequence ID" value="NZ_JARUJP010000029.1"/>
</dbReference>
<evidence type="ECO:0000313" key="2">
    <source>
        <dbReference type="Proteomes" id="UP001281656"/>
    </source>
</evidence>
<organism evidence="1 2">
    <name type="scientific">Clostridium tanneri</name>
    <dbReference type="NCBI Taxonomy" id="3037988"/>
    <lineage>
        <taxon>Bacteria</taxon>
        <taxon>Bacillati</taxon>
        <taxon>Bacillota</taxon>
        <taxon>Clostridia</taxon>
        <taxon>Eubacteriales</taxon>
        <taxon>Clostridiaceae</taxon>
        <taxon>Clostridium</taxon>
    </lineage>
</organism>
<dbReference type="EMBL" id="JARUJP010000029">
    <property type="protein sequence ID" value="MDW8802836.1"/>
    <property type="molecule type" value="Genomic_DNA"/>
</dbReference>